<dbReference type="AlphaFoldDB" id="A0A0J7KHT6"/>
<accession>A0A0J7KHT6</accession>
<name>A0A0J7KHT6_LASNI</name>
<protein>
    <submittedName>
        <fullName evidence="2">N-acetyllactosaminide beta--n-acetylglucosaminyltransferase-like protein</fullName>
    </submittedName>
</protein>
<keyword evidence="3" id="KW-1185">Reference proteome</keyword>
<proteinExistence type="predicted"/>
<feature type="region of interest" description="Disordered" evidence="1">
    <location>
        <begin position="48"/>
        <end position="69"/>
    </location>
</feature>
<organism evidence="2 3">
    <name type="scientific">Lasius niger</name>
    <name type="common">Black garden ant</name>
    <dbReference type="NCBI Taxonomy" id="67767"/>
    <lineage>
        <taxon>Eukaryota</taxon>
        <taxon>Metazoa</taxon>
        <taxon>Ecdysozoa</taxon>
        <taxon>Arthropoda</taxon>
        <taxon>Hexapoda</taxon>
        <taxon>Insecta</taxon>
        <taxon>Pterygota</taxon>
        <taxon>Neoptera</taxon>
        <taxon>Endopterygota</taxon>
        <taxon>Hymenoptera</taxon>
        <taxon>Apocrita</taxon>
        <taxon>Aculeata</taxon>
        <taxon>Formicoidea</taxon>
        <taxon>Formicidae</taxon>
        <taxon>Formicinae</taxon>
        <taxon>Lasius</taxon>
        <taxon>Lasius</taxon>
    </lineage>
</organism>
<reference evidence="2 3" key="1">
    <citation type="submission" date="2015-04" db="EMBL/GenBank/DDBJ databases">
        <title>Lasius niger genome sequencing.</title>
        <authorList>
            <person name="Konorov E.A."/>
            <person name="Nikitin M.A."/>
            <person name="Kirill M.V."/>
            <person name="Chang P."/>
        </authorList>
    </citation>
    <scope>NUCLEOTIDE SEQUENCE [LARGE SCALE GENOMIC DNA]</scope>
    <source>
        <tissue evidence="2">Whole</tissue>
    </source>
</reference>
<dbReference type="OrthoDB" id="9974378at2759"/>
<sequence length="131" mass="14629">MRSLARRLLVWPAFVLSLLVAGRLLFGRDFRLPTTTIVFHDDDSISIPSGGHTNSQQDSGPPGPPAYAAGMYMAGRRPRNGSACRWYHGLPDVLSYPPSRLTWSPEIGEKSPYRYKAAFSDKMRLSILLFC</sequence>
<comment type="caution">
    <text evidence="2">The sequence shown here is derived from an EMBL/GenBank/DDBJ whole genome shotgun (WGS) entry which is preliminary data.</text>
</comment>
<evidence type="ECO:0000313" key="3">
    <source>
        <dbReference type="Proteomes" id="UP000036403"/>
    </source>
</evidence>
<dbReference type="EMBL" id="LBMM01007371">
    <property type="protein sequence ID" value="KMQ89794.1"/>
    <property type="molecule type" value="Genomic_DNA"/>
</dbReference>
<evidence type="ECO:0000313" key="2">
    <source>
        <dbReference type="EMBL" id="KMQ89794.1"/>
    </source>
</evidence>
<dbReference type="Proteomes" id="UP000036403">
    <property type="component" value="Unassembled WGS sequence"/>
</dbReference>
<keyword evidence="2" id="KW-0328">Glycosyltransferase</keyword>
<keyword evidence="2" id="KW-0808">Transferase</keyword>
<dbReference type="PaxDb" id="67767-A0A0J7KHT6"/>
<dbReference type="GO" id="GO:0016757">
    <property type="term" value="F:glycosyltransferase activity"/>
    <property type="evidence" value="ECO:0007669"/>
    <property type="project" value="UniProtKB-KW"/>
</dbReference>
<dbReference type="STRING" id="67767.A0A0J7KHT6"/>
<gene>
    <name evidence="2" type="ORF">RF55_10534</name>
</gene>
<evidence type="ECO:0000256" key="1">
    <source>
        <dbReference type="SAM" id="MobiDB-lite"/>
    </source>
</evidence>